<evidence type="ECO:0000313" key="2">
    <source>
        <dbReference type="Proteomes" id="UP000315010"/>
    </source>
</evidence>
<dbReference type="Proteomes" id="UP000315010">
    <property type="component" value="Unassembled WGS sequence"/>
</dbReference>
<proteinExistence type="predicted"/>
<accession>A0A5C5YWS9</accession>
<gene>
    <name evidence="1" type="ORF">CA13_09010</name>
</gene>
<organism evidence="1 2">
    <name type="scientific">Novipirellula herctigrandis</name>
    <dbReference type="NCBI Taxonomy" id="2527986"/>
    <lineage>
        <taxon>Bacteria</taxon>
        <taxon>Pseudomonadati</taxon>
        <taxon>Planctomycetota</taxon>
        <taxon>Planctomycetia</taxon>
        <taxon>Pirellulales</taxon>
        <taxon>Pirellulaceae</taxon>
        <taxon>Novipirellula</taxon>
    </lineage>
</organism>
<keyword evidence="2" id="KW-1185">Reference proteome</keyword>
<evidence type="ECO:0000313" key="1">
    <source>
        <dbReference type="EMBL" id="TWT79499.1"/>
    </source>
</evidence>
<name>A0A5C5YWS9_9BACT</name>
<dbReference type="AlphaFoldDB" id="A0A5C5YWS9"/>
<reference evidence="1 2" key="1">
    <citation type="submission" date="2019-02" db="EMBL/GenBank/DDBJ databases">
        <title>Deep-cultivation of Planctomycetes and their phenomic and genomic characterization uncovers novel biology.</title>
        <authorList>
            <person name="Wiegand S."/>
            <person name="Jogler M."/>
            <person name="Boedeker C."/>
            <person name="Pinto D."/>
            <person name="Vollmers J."/>
            <person name="Rivas-Marin E."/>
            <person name="Kohn T."/>
            <person name="Peeters S.H."/>
            <person name="Heuer A."/>
            <person name="Rast P."/>
            <person name="Oberbeckmann S."/>
            <person name="Bunk B."/>
            <person name="Jeske O."/>
            <person name="Meyerdierks A."/>
            <person name="Storesund J.E."/>
            <person name="Kallscheuer N."/>
            <person name="Luecker S."/>
            <person name="Lage O.M."/>
            <person name="Pohl T."/>
            <person name="Merkel B.J."/>
            <person name="Hornburger P."/>
            <person name="Mueller R.-W."/>
            <person name="Bruemmer F."/>
            <person name="Labrenz M."/>
            <person name="Spormann A.M."/>
            <person name="Op Den Camp H."/>
            <person name="Overmann J."/>
            <person name="Amann R."/>
            <person name="Jetten M.S.M."/>
            <person name="Mascher T."/>
            <person name="Medema M.H."/>
            <person name="Devos D.P."/>
            <person name="Kaster A.-K."/>
            <person name="Ovreas L."/>
            <person name="Rohde M."/>
            <person name="Galperin M.Y."/>
            <person name="Jogler C."/>
        </authorList>
    </citation>
    <scope>NUCLEOTIDE SEQUENCE [LARGE SCALE GENOMIC DNA]</scope>
    <source>
        <strain evidence="1 2">CA13</strain>
    </source>
</reference>
<comment type="caution">
    <text evidence="1">The sequence shown here is derived from an EMBL/GenBank/DDBJ whole genome shotgun (WGS) entry which is preliminary data.</text>
</comment>
<protein>
    <submittedName>
        <fullName evidence="1">Uncharacterized protein</fullName>
    </submittedName>
</protein>
<dbReference type="EMBL" id="SJPJ01000001">
    <property type="protein sequence ID" value="TWT79499.1"/>
    <property type="molecule type" value="Genomic_DNA"/>
</dbReference>
<sequence length="64" mass="7029">MECNTATDTKKPAFDETNARANNQTMHASGVAGEQAKNTTSRRHVMVGVITLRAIDVLPWGRCR</sequence>